<dbReference type="HAMAP" id="MF_00185">
    <property type="entry name" value="IPP_trans"/>
    <property type="match status" value="1"/>
</dbReference>
<sequence length="405" mass="45304">MQIPFPKPGRCTTLSVLFLNERFILAHARYLNWTIHLASMTPKPSTSPAEIACFPPLFNRALVLTGPTASGKTTLAVQVAIAMRDVPIATTGHPSARAPEIEIISLDSIAVYRRMDIGTAKPSADEQRSVVHHLIDVVEPDQETSVAEYLTAAHNLVDQIHQRGNRPMFVGGTPMYLKAILRGFDPGPPADEAFRDAVMRDVQQYGTAALHQRVQQVDPISAARIEPHDVRRMIRALEFARQTGTPISHRQQQFDIEQSPEAGLVFALQTPRSVLHRRIESRVERMFAGGLLDEIRALTEDYPVLSKTAGTAVGYREVLTSEEFQTWIADPTVAPDWLPVAQQVLFHTRRLARRQETWFRSMGELRFITTHQGGDDTERPSEELVGEMVAAIRQHPVWVQQHATG</sequence>
<dbReference type="Proteomes" id="UP000319908">
    <property type="component" value="Unassembled WGS sequence"/>
</dbReference>
<reference evidence="14 15" key="1">
    <citation type="journal article" date="2020" name="Antonie Van Leeuwenhoek">
        <title>Rhodopirellula heiligendammensis sp. nov., Rhodopirellula pilleata sp. nov., and Rhodopirellula solitaria sp. nov. isolated from natural or artificial marine surfaces in Northern Germany and California, USA, and emended description of the genus Rhodopirellula.</title>
        <authorList>
            <person name="Kallscheuer N."/>
            <person name="Wiegand S."/>
            <person name="Jogler M."/>
            <person name="Boedeker C."/>
            <person name="Peeters S.H."/>
            <person name="Rast P."/>
            <person name="Heuer A."/>
            <person name="Jetten M.S.M."/>
            <person name="Rohde M."/>
            <person name="Jogler C."/>
        </authorList>
    </citation>
    <scope>NUCLEOTIDE SEQUENCE [LARGE SCALE GENOMIC DNA]</scope>
    <source>
        <strain evidence="14 15">Poly21</strain>
    </source>
</reference>
<evidence type="ECO:0000256" key="2">
    <source>
        <dbReference type="ARBA" id="ARBA00003213"/>
    </source>
</evidence>
<dbReference type="PANTHER" id="PTHR11088:SF60">
    <property type="entry name" value="TRNA DIMETHYLALLYLTRANSFERASE"/>
    <property type="match status" value="1"/>
</dbReference>
<comment type="catalytic activity">
    <reaction evidence="9 10 11">
        <text>adenosine(37) in tRNA + dimethylallyl diphosphate = N(6)-dimethylallyladenosine(37) in tRNA + diphosphate</text>
        <dbReference type="Rhea" id="RHEA:26482"/>
        <dbReference type="Rhea" id="RHEA-COMP:10162"/>
        <dbReference type="Rhea" id="RHEA-COMP:10375"/>
        <dbReference type="ChEBI" id="CHEBI:33019"/>
        <dbReference type="ChEBI" id="CHEBI:57623"/>
        <dbReference type="ChEBI" id="CHEBI:74411"/>
        <dbReference type="ChEBI" id="CHEBI:74415"/>
        <dbReference type="EC" id="2.5.1.75"/>
    </reaction>
</comment>
<dbReference type="GO" id="GO:0006400">
    <property type="term" value="P:tRNA modification"/>
    <property type="evidence" value="ECO:0007669"/>
    <property type="project" value="TreeGrafter"/>
</dbReference>
<evidence type="ECO:0000256" key="6">
    <source>
        <dbReference type="ARBA" id="ARBA00022741"/>
    </source>
</evidence>
<feature type="site" description="Interaction with substrate tRNA" evidence="10">
    <location>
        <position position="173"/>
    </location>
</feature>
<dbReference type="AlphaFoldDB" id="A0A5C6CAS6"/>
<evidence type="ECO:0000313" key="14">
    <source>
        <dbReference type="EMBL" id="TWU19899.1"/>
    </source>
</evidence>
<evidence type="ECO:0000256" key="13">
    <source>
        <dbReference type="RuleBase" id="RU003785"/>
    </source>
</evidence>
<keyword evidence="6 10" id="KW-0547">Nucleotide-binding</keyword>
<evidence type="ECO:0000256" key="11">
    <source>
        <dbReference type="RuleBase" id="RU003783"/>
    </source>
</evidence>
<comment type="similarity">
    <text evidence="3 10 13">Belongs to the IPP transferase family.</text>
</comment>
<comment type="function">
    <text evidence="2 10 12">Catalyzes the transfer of a dimethylallyl group onto the adenine at position 37 in tRNAs that read codons beginning with uridine, leading to the formation of N6-(dimethylallyl)adenosine (i(6)A).</text>
</comment>
<evidence type="ECO:0000256" key="12">
    <source>
        <dbReference type="RuleBase" id="RU003784"/>
    </source>
</evidence>
<evidence type="ECO:0000256" key="8">
    <source>
        <dbReference type="ARBA" id="ARBA00022842"/>
    </source>
</evidence>
<dbReference type="EC" id="2.5.1.75" evidence="10"/>
<evidence type="ECO:0000256" key="5">
    <source>
        <dbReference type="ARBA" id="ARBA00022694"/>
    </source>
</evidence>
<dbReference type="EMBL" id="SJPU01000001">
    <property type="protein sequence ID" value="TWU19899.1"/>
    <property type="molecule type" value="Genomic_DNA"/>
</dbReference>
<keyword evidence="4 10" id="KW-0808">Transferase</keyword>
<accession>A0A5C6CAS6</accession>
<feature type="site" description="Interaction with substrate tRNA" evidence="10">
    <location>
        <position position="195"/>
    </location>
</feature>
<evidence type="ECO:0000256" key="4">
    <source>
        <dbReference type="ARBA" id="ARBA00022679"/>
    </source>
</evidence>
<comment type="caution">
    <text evidence="10">Lacks conserved residue(s) required for the propagation of feature annotation.</text>
</comment>
<organism evidence="14 15">
    <name type="scientific">Allorhodopirellula heiligendammensis</name>
    <dbReference type="NCBI Taxonomy" id="2714739"/>
    <lineage>
        <taxon>Bacteria</taxon>
        <taxon>Pseudomonadati</taxon>
        <taxon>Planctomycetota</taxon>
        <taxon>Planctomycetia</taxon>
        <taxon>Pirellulales</taxon>
        <taxon>Pirellulaceae</taxon>
        <taxon>Allorhodopirellula</taxon>
    </lineage>
</organism>
<feature type="region of interest" description="Interaction with substrate tRNA" evidence="10">
    <location>
        <begin position="107"/>
        <end position="110"/>
    </location>
</feature>
<dbReference type="SUPFAM" id="SSF52540">
    <property type="entry name" value="P-loop containing nucleoside triphosphate hydrolases"/>
    <property type="match status" value="2"/>
</dbReference>
<evidence type="ECO:0000256" key="1">
    <source>
        <dbReference type="ARBA" id="ARBA00001946"/>
    </source>
</evidence>
<dbReference type="InterPro" id="IPR027417">
    <property type="entry name" value="P-loop_NTPase"/>
</dbReference>
<evidence type="ECO:0000256" key="3">
    <source>
        <dbReference type="ARBA" id="ARBA00005842"/>
    </source>
</evidence>
<gene>
    <name evidence="10 14" type="primary">miaA</name>
    <name evidence="14" type="ORF">Poly21_20780</name>
</gene>
<protein>
    <recommendedName>
        <fullName evidence="10">tRNA dimethylallyltransferase</fullName>
        <ecNumber evidence="10">2.5.1.75</ecNumber>
    </recommendedName>
    <alternativeName>
        <fullName evidence="10">Dimethylallyl diphosphate:tRNA dimethylallyltransferase</fullName>
        <shortName evidence="10">DMAPP:tRNA dimethylallyltransferase</shortName>
        <shortName evidence="10">DMATase</shortName>
    </alternativeName>
    <alternativeName>
        <fullName evidence="10">Isopentenyl-diphosphate:tRNA isopentenyltransferase</fullName>
        <shortName evidence="10">IPP transferase</shortName>
        <shortName evidence="10">IPPT</shortName>
        <shortName evidence="10">IPTase</shortName>
    </alternativeName>
</protein>
<evidence type="ECO:0000313" key="15">
    <source>
        <dbReference type="Proteomes" id="UP000319908"/>
    </source>
</evidence>
<name>A0A5C6CAS6_9BACT</name>
<dbReference type="Gene3D" id="1.10.20.140">
    <property type="match status" value="1"/>
</dbReference>
<keyword evidence="8 10" id="KW-0460">Magnesium</keyword>
<dbReference type="InterPro" id="IPR018022">
    <property type="entry name" value="IPT"/>
</dbReference>
<evidence type="ECO:0000256" key="7">
    <source>
        <dbReference type="ARBA" id="ARBA00022840"/>
    </source>
</evidence>
<feature type="binding site" evidence="10">
    <location>
        <begin position="66"/>
        <end position="73"/>
    </location>
    <ligand>
        <name>ATP</name>
        <dbReference type="ChEBI" id="CHEBI:30616"/>
    </ligand>
</feature>
<dbReference type="GO" id="GO:0005524">
    <property type="term" value="F:ATP binding"/>
    <property type="evidence" value="ECO:0007669"/>
    <property type="project" value="UniProtKB-UniRule"/>
</dbReference>
<dbReference type="GO" id="GO:0052381">
    <property type="term" value="F:tRNA dimethylallyltransferase activity"/>
    <property type="evidence" value="ECO:0007669"/>
    <property type="project" value="UniProtKB-UniRule"/>
</dbReference>
<dbReference type="InterPro" id="IPR039657">
    <property type="entry name" value="Dimethylallyltransferase"/>
</dbReference>
<comment type="caution">
    <text evidence="14">The sequence shown here is derived from an EMBL/GenBank/DDBJ whole genome shotgun (WGS) entry which is preliminary data.</text>
</comment>
<keyword evidence="7 10" id="KW-0067">ATP-binding</keyword>
<dbReference type="NCBIfam" id="TIGR00174">
    <property type="entry name" value="miaA"/>
    <property type="match status" value="1"/>
</dbReference>
<dbReference type="Gene3D" id="3.40.50.300">
    <property type="entry name" value="P-loop containing nucleotide triphosphate hydrolases"/>
    <property type="match status" value="1"/>
</dbReference>
<evidence type="ECO:0000256" key="9">
    <source>
        <dbReference type="ARBA" id="ARBA00049563"/>
    </source>
</evidence>
<keyword evidence="15" id="KW-1185">Reference proteome</keyword>
<dbReference type="Pfam" id="PF01715">
    <property type="entry name" value="IPPT"/>
    <property type="match status" value="1"/>
</dbReference>
<proteinExistence type="inferred from homology"/>
<comment type="subunit">
    <text evidence="10">Monomer.</text>
</comment>
<evidence type="ECO:0000256" key="10">
    <source>
        <dbReference type="HAMAP-Rule" id="MF_00185"/>
    </source>
</evidence>
<dbReference type="PANTHER" id="PTHR11088">
    <property type="entry name" value="TRNA DIMETHYLALLYLTRANSFERASE"/>
    <property type="match status" value="1"/>
</dbReference>
<comment type="cofactor">
    <cofactor evidence="1 10">
        <name>Mg(2+)</name>
        <dbReference type="ChEBI" id="CHEBI:18420"/>
    </cofactor>
</comment>
<keyword evidence="5 10" id="KW-0819">tRNA processing</keyword>
<feature type="binding site" evidence="10">
    <location>
        <begin position="68"/>
        <end position="73"/>
    </location>
    <ligand>
        <name>substrate</name>
    </ligand>
</feature>